<protein>
    <recommendedName>
        <fullName evidence="3">WG repeat-containing protein</fullName>
    </recommendedName>
</protein>
<gene>
    <name evidence="1" type="ORF">GCM10011383_17820</name>
</gene>
<name>A0ABQ1U0R9_9BACT</name>
<evidence type="ECO:0000313" key="1">
    <source>
        <dbReference type="EMBL" id="GGF07190.1"/>
    </source>
</evidence>
<sequence>MALTTYPLNCGKHQIRDLDADANGNFIALLSNNEVWTNTWKLALQQPFRYPFIRQLNEERFLIVEGRQSSGMNNNGHILDQSGRELLTFDAGDAVADVLVQAARIVISYFDEGIGNHKPSSDGLAVFDTQGQQLYGYNSSASGFILDCYCMTKQSDEVILAYPYTEFPLLELRLSDFQTIERVTPVDFRGAYALSGSHDNVIFYARHEDQNSFFWWNKQGKVQRFGRYNWLGLRGIGQGKFLRYDAQSFTIIDAMGLMRQEHQRKSET</sequence>
<keyword evidence="2" id="KW-1185">Reference proteome</keyword>
<evidence type="ECO:0000313" key="2">
    <source>
        <dbReference type="Proteomes" id="UP000632273"/>
    </source>
</evidence>
<evidence type="ECO:0008006" key="3">
    <source>
        <dbReference type="Google" id="ProtNLM"/>
    </source>
</evidence>
<dbReference type="EMBL" id="BMHT01000003">
    <property type="protein sequence ID" value="GGF07190.1"/>
    <property type="molecule type" value="Genomic_DNA"/>
</dbReference>
<accession>A0ABQ1U0R9</accession>
<dbReference type="Proteomes" id="UP000632273">
    <property type="component" value="Unassembled WGS sequence"/>
</dbReference>
<organism evidence="1 2">
    <name type="scientific">Hymenobacter cavernae</name>
    <dbReference type="NCBI Taxonomy" id="2044852"/>
    <lineage>
        <taxon>Bacteria</taxon>
        <taxon>Pseudomonadati</taxon>
        <taxon>Bacteroidota</taxon>
        <taxon>Cytophagia</taxon>
        <taxon>Cytophagales</taxon>
        <taxon>Hymenobacteraceae</taxon>
        <taxon>Hymenobacter</taxon>
    </lineage>
</organism>
<comment type="caution">
    <text evidence="1">The sequence shown here is derived from an EMBL/GenBank/DDBJ whole genome shotgun (WGS) entry which is preliminary data.</text>
</comment>
<proteinExistence type="predicted"/>
<reference evidence="2" key="1">
    <citation type="journal article" date="2019" name="Int. J. Syst. Evol. Microbiol.">
        <title>The Global Catalogue of Microorganisms (GCM) 10K type strain sequencing project: providing services to taxonomists for standard genome sequencing and annotation.</title>
        <authorList>
            <consortium name="The Broad Institute Genomics Platform"/>
            <consortium name="The Broad Institute Genome Sequencing Center for Infectious Disease"/>
            <person name="Wu L."/>
            <person name="Ma J."/>
        </authorList>
    </citation>
    <scope>NUCLEOTIDE SEQUENCE [LARGE SCALE GENOMIC DNA]</scope>
    <source>
        <strain evidence="2">CGMCC 1.15197</strain>
    </source>
</reference>
<dbReference type="RefSeq" id="WP_188813276.1">
    <property type="nucleotide sequence ID" value="NZ_BMHT01000003.1"/>
</dbReference>